<dbReference type="SMART" id="SM00877">
    <property type="entry name" value="BMC"/>
    <property type="match status" value="1"/>
</dbReference>
<dbReference type="AlphaFoldDB" id="A0A7V7QIY8"/>
<dbReference type="GO" id="GO:0031469">
    <property type="term" value="C:bacterial microcompartment"/>
    <property type="evidence" value="ECO:0007669"/>
    <property type="project" value="UniProtKB-SubCell"/>
</dbReference>
<dbReference type="PROSITE" id="PS51930">
    <property type="entry name" value="BMC_2"/>
    <property type="match status" value="1"/>
</dbReference>
<dbReference type="Gene3D" id="3.30.70.1710">
    <property type="match status" value="1"/>
</dbReference>
<dbReference type="InterPro" id="IPR000249">
    <property type="entry name" value="BMC_dom"/>
</dbReference>
<dbReference type="Pfam" id="PF00936">
    <property type="entry name" value="BMC"/>
    <property type="match status" value="1"/>
</dbReference>
<evidence type="ECO:0000256" key="1">
    <source>
        <dbReference type="ARBA" id="ARBA00024322"/>
    </source>
</evidence>
<dbReference type="EMBL" id="WAGX01000005">
    <property type="protein sequence ID" value="KAB1437529.1"/>
    <property type="molecule type" value="Genomic_DNA"/>
</dbReference>
<dbReference type="PANTHER" id="PTHR33941:SF11">
    <property type="entry name" value="BACTERIAL MICROCOMPARTMENT SHELL PROTEIN PDUJ"/>
    <property type="match status" value="1"/>
</dbReference>
<sequence length="101" mass="10362">MKQAVGLLEVFGCVAAFVAADAACKAGNVTIEALDKNKPANADALPVPLVMCVKIRGSISDVEAAMEAAARAANNLTGVVTKHIIAAPDENTEKMLKISAL</sequence>
<evidence type="ECO:0000256" key="2">
    <source>
        <dbReference type="ARBA" id="ARBA00024446"/>
    </source>
</evidence>
<dbReference type="Proteomes" id="UP000461768">
    <property type="component" value="Unassembled WGS sequence"/>
</dbReference>
<name>A0A7V7QIY8_9FIRM</name>
<dbReference type="InterPro" id="IPR044872">
    <property type="entry name" value="CcmK/CsoS1_BMC"/>
</dbReference>
<accession>A0A7V7QIY8</accession>
<dbReference type="InterPro" id="IPR037233">
    <property type="entry name" value="CcmK-like_sf"/>
</dbReference>
<dbReference type="SUPFAM" id="SSF143414">
    <property type="entry name" value="CcmK-like"/>
    <property type="match status" value="1"/>
</dbReference>
<evidence type="ECO:0000259" key="4">
    <source>
        <dbReference type="PROSITE" id="PS51930"/>
    </source>
</evidence>
<comment type="caution">
    <text evidence="5">The sequence shown here is derived from an EMBL/GenBank/DDBJ whole genome shotgun (WGS) entry which is preliminary data.</text>
</comment>
<feature type="domain" description="BMC" evidence="4">
    <location>
        <begin position="4"/>
        <end position="97"/>
    </location>
</feature>
<proteinExistence type="inferred from homology"/>
<reference evidence="5 6" key="2">
    <citation type="submission" date="2020-02" db="EMBL/GenBank/DDBJ databases">
        <title>Candidatus Galacturonibacter soehngenii shows hetero-acetogenic catabolism of galacturonic acid but lacks a canonical carbon monoxide dehydrogenase/acetyl-CoA synthase complex.</title>
        <authorList>
            <person name="Diender M."/>
            <person name="Stouten G.R."/>
            <person name="Petersen J.F."/>
            <person name="Nielsen P.H."/>
            <person name="Dueholm M.S."/>
            <person name="Pronk J.T."/>
            <person name="Van Loosdrecht M.C.M."/>
        </authorList>
    </citation>
    <scope>NUCLEOTIDE SEQUENCE [LARGE SCALE GENOMIC DNA]</scope>
    <source>
        <strain evidence="5">GalUA</strain>
    </source>
</reference>
<dbReference type="OrthoDB" id="9812608at2"/>
<keyword evidence="2" id="KW-1283">Bacterial microcompartment</keyword>
<reference evidence="5 6" key="1">
    <citation type="submission" date="2019-09" db="EMBL/GenBank/DDBJ databases">
        <authorList>
            <person name="Valk L.C."/>
        </authorList>
    </citation>
    <scope>NUCLEOTIDE SEQUENCE [LARGE SCALE GENOMIC DNA]</scope>
    <source>
        <strain evidence="5">GalUA</strain>
    </source>
</reference>
<gene>
    <name evidence="5" type="ORF">F7O84_07935</name>
</gene>
<evidence type="ECO:0000313" key="5">
    <source>
        <dbReference type="EMBL" id="KAB1437529.1"/>
    </source>
</evidence>
<comment type="similarity">
    <text evidence="3">Belongs to the bacterial microcompartments protein family.</text>
</comment>
<protein>
    <submittedName>
        <fullName evidence="5">BMC domain-containing protein</fullName>
    </submittedName>
</protein>
<evidence type="ECO:0000313" key="6">
    <source>
        <dbReference type="Proteomes" id="UP000461768"/>
    </source>
</evidence>
<dbReference type="PANTHER" id="PTHR33941">
    <property type="entry name" value="PROPANEDIOL UTILIZATION PROTEIN PDUA"/>
    <property type="match status" value="1"/>
</dbReference>
<dbReference type="InterPro" id="IPR050575">
    <property type="entry name" value="BMC_shell"/>
</dbReference>
<keyword evidence="6" id="KW-1185">Reference proteome</keyword>
<evidence type="ECO:0000256" key="3">
    <source>
        <dbReference type="PROSITE-ProRule" id="PRU01278"/>
    </source>
</evidence>
<organism evidence="5 6">
    <name type="scientific">Candidatus Galacturonatibacter soehngenii</name>
    <dbReference type="NCBI Taxonomy" id="2307010"/>
    <lineage>
        <taxon>Bacteria</taxon>
        <taxon>Bacillati</taxon>
        <taxon>Bacillota</taxon>
        <taxon>Clostridia</taxon>
        <taxon>Lachnospirales</taxon>
        <taxon>Lachnospiraceae</taxon>
        <taxon>Candidatus Galacturonatibacter</taxon>
    </lineage>
</organism>
<dbReference type="RefSeq" id="WP_151143976.1">
    <property type="nucleotide sequence ID" value="NZ_WAGX01000005.1"/>
</dbReference>
<comment type="subcellular location">
    <subcellularLocation>
        <location evidence="1">Bacterial microcompartment</location>
    </subcellularLocation>
</comment>